<protein>
    <recommendedName>
        <fullName evidence="4">2-hydroxychromene-2-carboxylate isomerase</fullName>
    </recommendedName>
</protein>
<dbReference type="Proteomes" id="UP000471126">
    <property type="component" value="Unassembled WGS sequence"/>
</dbReference>
<dbReference type="EMBL" id="JAAGWE010000019">
    <property type="protein sequence ID" value="NEM06822.1"/>
    <property type="molecule type" value="Genomic_DNA"/>
</dbReference>
<evidence type="ECO:0000313" key="2">
    <source>
        <dbReference type="EMBL" id="NEM06822.1"/>
    </source>
</evidence>
<dbReference type="Pfam" id="PF22234">
    <property type="entry name" value="Rv2466c-like"/>
    <property type="match status" value="1"/>
</dbReference>
<gene>
    <name evidence="2" type="ORF">GCU54_12475</name>
</gene>
<dbReference type="InterPro" id="IPR053977">
    <property type="entry name" value="Rv2466c-like"/>
</dbReference>
<feature type="region of interest" description="Disordered" evidence="1">
    <location>
        <begin position="221"/>
        <end position="241"/>
    </location>
</feature>
<organism evidence="2 3">
    <name type="scientific">Geodermatophilus normandii</name>
    <dbReference type="NCBI Taxonomy" id="1137989"/>
    <lineage>
        <taxon>Bacteria</taxon>
        <taxon>Bacillati</taxon>
        <taxon>Actinomycetota</taxon>
        <taxon>Actinomycetes</taxon>
        <taxon>Geodermatophilales</taxon>
        <taxon>Geodermatophilaceae</taxon>
        <taxon>Geodermatophilus</taxon>
    </lineage>
</organism>
<dbReference type="SUPFAM" id="SSF52833">
    <property type="entry name" value="Thioredoxin-like"/>
    <property type="match status" value="1"/>
</dbReference>
<reference evidence="2 3" key="1">
    <citation type="submission" date="2019-12" db="EMBL/GenBank/DDBJ databases">
        <title>WGS of CPCC 203550 I12A-02606.</title>
        <authorList>
            <person name="Jiang Z."/>
        </authorList>
    </citation>
    <scope>NUCLEOTIDE SEQUENCE [LARGE SCALE GENOMIC DNA]</scope>
    <source>
        <strain evidence="2 3">I12A-02606</strain>
    </source>
</reference>
<proteinExistence type="predicted"/>
<comment type="caution">
    <text evidence="2">The sequence shown here is derived from an EMBL/GenBank/DDBJ whole genome shotgun (WGS) entry which is preliminary data.</text>
</comment>
<dbReference type="InterPro" id="IPR036249">
    <property type="entry name" value="Thioredoxin-like_sf"/>
</dbReference>
<dbReference type="AlphaFoldDB" id="A0A6P0GI09"/>
<dbReference type="CDD" id="cd02972">
    <property type="entry name" value="DsbA_family"/>
    <property type="match status" value="1"/>
</dbReference>
<evidence type="ECO:0000256" key="1">
    <source>
        <dbReference type="SAM" id="MobiDB-lite"/>
    </source>
</evidence>
<sequence length="241" mass="26768">MTGMADLHFYFDPVCPFAWLTSRWVRTVAAQREYDVDWRFISLRLLNAHVDYDSHFPPEYEAGHTAGLRLLRVAARTREEHGRAAVGTLYARLGGRIHDTEPDRPGTAAERGTRAYLEPVLERAGLPADLAAALDDDRWDAVVQAETDQALALTGKDVGTPILHFEPPEGVAFFGPVISRVPPEDRAAELWDHVVGLARFPGFAELKRSLRERPQLVSAGVAPGEAGVQEDWHGGSRRTKR</sequence>
<accession>A0A6P0GI09</accession>
<evidence type="ECO:0000313" key="3">
    <source>
        <dbReference type="Proteomes" id="UP000471126"/>
    </source>
</evidence>
<evidence type="ECO:0008006" key="4">
    <source>
        <dbReference type="Google" id="ProtNLM"/>
    </source>
</evidence>
<name>A0A6P0GI09_9ACTN</name>
<dbReference type="Gene3D" id="3.40.30.10">
    <property type="entry name" value="Glutaredoxin"/>
    <property type="match status" value="1"/>
</dbReference>